<protein>
    <recommendedName>
        <fullName evidence="4">3-oxoacyl-ACP synthase</fullName>
    </recommendedName>
</protein>
<evidence type="ECO:0000256" key="1">
    <source>
        <dbReference type="SAM" id="MobiDB-lite"/>
    </source>
</evidence>
<organism evidence="2 3">
    <name type="scientific">Rhodopila globiformis</name>
    <name type="common">Rhodopseudomonas globiformis</name>
    <dbReference type="NCBI Taxonomy" id="1071"/>
    <lineage>
        <taxon>Bacteria</taxon>
        <taxon>Pseudomonadati</taxon>
        <taxon>Pseudomonadota</taxon>
        <taxon>Alphaproteobacteria</taxon>
        <taxon>Acetobacterales</taxon>
        <taxon>Acetobacteraceae</taxon>
        <taxon>Rhodopila</taxon>
    </lineage>
</organism>
<feature type="compositionally biased region" description="Polar residues" evidence="1">
    <location>
        <begin position="1"/>
        <end position="11"/>
    </location>
</feature>
<feature type="region of interest" description="Disordered" evidence="1">
    <location>
        <begin position="101"/>
        <end position="122"/>
    </location>
</feature>
<evidence type="ECO:0008006" key="4">
    <source>
        <dbReference type="Google" id="ProtNLM"/>
    </source>
</evidence>
<feature type="compositionally biased region" description="Polar residues" evidence="1">
    <location>
        <begin position="113"/>
        <end position="122"/>
    </location>
</feature>
<name>A0A2S6NN43_RHOGL</name>
<reference evidence="2 3" key="1">
    <citation type="journal article" date="2018" name="Arch. Microbiol.">
        <title>New insights into the metabolic potential of the phototrophic purple bacterium Rhodopila globiformis DSM 161(T) from its draft genome sequence and evidence for a vanadium-dependent nitrogenase.</title>
        <authorList>
            <person name="Imhoff J.F."/>
            <person name="Rahn T."/>
            <person name="Kunzel S."/>
            <person name="Neulinger S.C."/>
        </authorList>
    </citation>
    <scope>NUCLEOTIDE SEQUENCE [LARGE SCALE GENOMIC DNA]</scope>
    <source>
        <strain evidence="2 3">DSM 161</strain>
    </source>
</reference>
<evidence type="ECO:0000313" key="3">
    <source>
        <dbReference type="Proteomes" id="UP000239724"/>
    </source>
</evidence>
<proteinExistence type="predicted"/>
<evidence type="ECO:0000313" key="2">
    <source>
        <dbReference type="EMBL" id="PPQ38168.1"/>
    </source>
</evidence>
<dbReference type="Pfam" id="PF14384">
    <property type="entry name" value="BrnA_antitoxin"/>
    <property type="match status" value="1"/>
</dbReference>
<comment type="caution">
    <text evidence="2">The sequence shown here is derived from an EMBL/GenBank/DDBJ whole genome shotgun (WGS) entry which is preliminary data.</text>
</comment>
<keyword evidence="3" id="KW-1185">Reference proteome</keyword>
<dbReference type="OrthoDB" id="361944at2"/>
<accession>A0A2S6NN43</accession>
<dbReference type="InterPro" id="IPR025528">
    <property type="entry name" value="BrnA_antitoxin"/>
</dbReference>
<sequence>MAKQGRNVTAQTKSRTAATKPRARAAAAKPSAAVRATAAEAPQTGWATDLVFDVREPKLAVSLRLDADVLRFFRAFGAGYQTRINEVLKAFMHARGGADVIPHPVPAARLPRASSSNGKRAR</sequence>
<gene>
    <name evidence="2" type="ORF">CCS01_02620</name>
</gene>
<dbReference type="AlphaFoldDB" id="A0A2S6NN43"/>
<dbReference type="Proteomes" id="UP000239724">
    <property type="component" value="Unassembled WGS sequence"/>
</dbReference>
<feature type="compositionally biased region" description="Low complexity" evidence="1">
    <location>
        <begin position="12"/>
        <end position="31"/>
    </location>
</feature>
<dbReference type="EMBL" id="NHRY01000042">
    <property type="protein sequence ID" value="PPQ38168.1"/>
    <property type="molecule type" value="Genomic_DNA"/>
</dbReference>
<feature type="region of interest" description="Disordered" evidence="1">
    <location>
        <begin position="1"/>
        <end position="31"/>
    </location>
</feature>